<dbReference type="AlphaFoldDB" id="A0A7W2KDZ6"/>
<organism evidence="2 3">
    <name type="scientific">Pseudomonas juntendi</name>
    <dbReference type="NCBI Taxonomy" id="2666183"/>
    <lineage>
        <taxon>Bacteria</taxon>
        <taxon>Pseudomonadati</taxon>
        <taxon>Pseudomonadota</taxon>
        <taxon>Gammaproteobacteria</taxon>
        <taxon>Pseudomonadales</taxon>
        <taxon>Pseudomonadaceae</taxon>
        <taxon>Pseudomonas</taxon>
    </lineage>
</organism>
<gene>
    <name evidence="2" type="ORF">H4C80_05845</name>
</gene>
<accession>A0A7W2KDZ6</accession>
<proteinExistence type="predicted"/>
<feature type="region of interest" description="Disordered" evidence="1">
    <location>
        <begin position="45"/>
        <end position="65"/>
    </location>
</feature>
<dbReference type="EMBL" id="JACGCX010000002">
    <property type="protein sequence ID" value="MBA6096667.1"/>
    <property type="molecule type" value="Genomic_DNA"/>
</dbReference>
<evidence type="ECO:0000313" key="3">
    <source>
        <dbReference type="Proteomes" id="UP000545074"/>
    </source>
</evidence>
<protein>
    <submittedName>
        <fullName evidence="2">Uncharacterized protein</fullName>
    </submittedName>
</protein>
<evidence type="ECO:0000313" key="2">
    <source>
        <dbReference type="EMBL" id="MBA6096667.1"/>
    </source>
</evidence>
<dbReference type="RefSeq" id="WP_182389111.1">
    <property type="nucleotide sequence ID" value="NZ_JACGCX010000002.1"/>
</dbReference>
<sequence>MEALESDIIFTISDIEWQFDSKSQANRGIGVESRFTAAPRPLRMQKHTSQVAGCTMQGQREAPSP</sequence>
<dbReference type="Proteomes" id="UP000545074">
    <property type="component" value="Unassembled WGS sequence"/>
</dbReference>
<name>A0A7W2KDZ6_9PSED</name>
<comment type="caution">
    <text evidence="2">The sequence shown here is derived from an EMBL/GenBank/DDBJ whole genome shotgun (WGS) entry which is preliminary data.</text>
</comment>
<feature type="compositionally biased region" description="Polar residues" evidence="1">
    <location>
        <begin position="47"/>
        <end position="58"/>
    </location>
</feature>
<evidence type="ECO:0000256" key="1">
    <source>
        <dbReference type="SAM" id="MobiDB-lite"/>
    </source>
</evidence>
<reference evidence="2 3" key="1">
    <citation type="submission" date="2020-07" db="EMBL/GenBank/DDBJ databases">
        <title>Diversity of carbapenemase encoding genes among Pseudomonas putida group clinical isolates in a tertiary Brazilian hospital.</title>
        <authorList>
            <person name="Alberto-Lei F."/>
            <person name="Nodari C.S."/>
            <person name="Streling A.P."/>
            <person name="Paulino J.T."/>
            <person name="Bessa-Neto F.O."/>
            <person name="Cayo R."/>
            <person name="Gales A.C."/>
        </authorList>
    </citation>
    <scope>NUCLEOTIDE SEQUENCE [LARGE SCALE GENOMIC DNA]</scope>
    <source>
        <strain evidence="2 3">12815</strain>
    </source>
</reference>